<dbReference type="RefSeq" id="WP_282593131.1">
    <property type="nucleotide sequence ID" value="NZ_JAPAAF010000040.1"/>
</dbReference>
<dbReference type="GO" id="GO:0016787">
    <property type="term" value="F:hydrolase activity"/>
    <property type="evidence" value="ECO:0007669"/>
    <property type="project" value="UniProtKB-KW"/>
</dbReference>
<evidence type="ECO:0000313" key="8">
    <source>
        <dbReference type="Proteomes" id="UP001163821"/>
    </source>
</evidence>
<dbReference type="Proteomes" id="UP001163821">
    <property type="component" value="Unassembled WGS sequence"/>
</dbReference>
<evidence type="ECO:0000313" key="7">
    <source>
        <dbReference type="EMBL" id="MCW0484539.1"/>
    </source>
</evidence>
<comment type="cofactor">
    <cofactor evidence="1">
        <name>Ca(2+)</name>
        <dbReference type="ChEBI" id="CHEBI:29108"/>
    </cofactor>
</comment>
<dbReference type="InterPro" id="IPR019563">
    <property type="entry name" value="GH97_catalytic"/>
</dbReference>
<sequence>MIKKLIFPAVFALCIACQTKNEPVVYELTSPNGINKIQFELENGKPSYAVSQSDLQVLAPSRMGFVFSNQDSLYANLEVKDMQPSSFDETWEQVWGEKRFIRNQYNQLSVTLQEKTGEKRVIEIQFRAFDDGIAFRYIYPEQAGKDSLFIMDELTEFNLNDDGNAWWIPAYRDNRYEYLFTKSTVSVLDTVHTPLTIESNNGLFLSFHEAALVDYASMTLAHTSGTKLKCDLVPWSDGVKVKTKAPFQTPWRTLQIGRTPGDLITSYLILNLNEPNKLEDTSWIRPSKYMGIWWGMHIGKYTFWESPQQGATTENAKDYIDFAAKNGIDRLLIEGWNKGWTPQWYENAMHMFSFTDCADGFDIEKVVEYGNSKGVKLIGYQETGSNIINYLEQIDEGMALYQKLGMHDIKIGQVGSRLNMKEWHHGQFGVSYYRYVLKKAAEYQLAVNFHEPIKDTGERRTYPNMMAREGARGQEYDAWSEGNPPSYMCVLPFTRFLAGPMDFTPGIFDVETKQGYGHKVHSTVAKQLSYYVTLYSPIQMLADLPSNYDGNPAFKFLLDVPVDWEDTKVLNGEIGEYITVARKDRHRENWFLGSMTNEEARELSVSLSFLDEGAKYTATIYADAPGTGYEHNPMDVAITTQTVQSTDTLQLKLGEGGGCAISFIRK</sequence>
<gene>
    <name evidence="7" type="ORF">N2K84_17505</name>
</gene>
<dbReference type="Pfam" id="PF10566">
    <property type="entry name" value="Glyco_hydro_97"/>
    <property type="match status" value="1"/>
</dbReference>
<dbReference type="InterPro" id="IPR013785">
    <property type="entry name" value="Aldolase_TIM"/>
</dbReference>
<name>A0AA41Y9C9_9BACT</name>
<accession>A0AA41Y9C9</accession>
<reference evidence="7" key="1">
    <citation type="submission" date="2022-10" db="EMBL/GenBank/DDBJ databases">
        <title>Gaoshiqiia sediminis gen. nov., sp. nov., isolated from coastal sediment.</title>
        <authorList>
            <person name="Yu W.X."/>
            <person name="Mu D.S."/>
            <person name="Du J.Z."/>
            <person name="Liang Y.Q."/>
        </authorList>
    </citation>
    <scope>NUCLEOTIDE SEQUENCE</scope>
    <source>
        <strain evidence="7">A06</strain>
    </source>
</reference>
<dbReference type="GO" id="GO:0030246">
    <property type="term" value="F:carbohydrate binding"/>
    <property type="evidence" value="ECO:0007669"/>
    <property type="project" value="InterPro"/>
</dbReference>
<comment type="caution">
    <text evidence="7">The sequence shown here is derived from an EMBL/GenBank/DDBJ whole genome shotgun (WGS) entry which is preliminary data.</text>
</comment>
<feature type="domain" description="Glycosyl-hydrolase 97 C-terminal oligomerisation" evidence="6">
    <location>
        <begin position="563"/>
        <end position="663"/>
    </location>
</feature>
<feature type="domain" description="Glycosyl-hydrolase 97 N-terminal" evidence="5">
    <location>
        <begin position="28"/>
        <end position="275"/>
    </location>
</feature>
<dbReference type="InterPro" id="IPR014718">
    <property type="entry name" value="GH-type_carb-bd"/>
</dbReference>
<dbReference type="Pfam" id="PF14509">
    <property type="entry name" value="GH97_C"/>
    <property type="match status" value="1"/>
</dbReference>
<dbReference type="SUPFAM" id="SSF51445">
    <property type="entry name" value="(Trans)glycosidases"/>
    <property type="match status" value="1"/>
</dbReference>
<dbReference type="EMBL" id="JAPAAF010000040">
    <property type="protein sequence ID" value="MCW0484539.1"/>
    <property type="molecule type" value="Genomic_DNA"/>
</dbReference>
<evidence type="ECO:0000256" key="2">
    <source>
        <dbReference type="ARBA" id="ARBA00011245"/>
    </source>
</evidence>
<protein>
    <submittedName>
        <fullName evidence="7">Glycoside hydrolase family 97 protein</fullName>
    </submittedName>
</protein>
<proteinExistence type="predicted"/>
<dbReference type="InterPro" id="IPR017853">
    <property type="entry name" value="GH"/>
</dbReference>
<evidence type="ECO:0000259" key="6">
    <source>
        <dbReference type="Pfam" id="PF14509"/>
    </source>
</evidence>
<dbReference type="AlphaFoldDB" id="A0AA41Y9C9"/>
<dbReference type="Pfam" id="PF14508">
    <property type="entry name" value="GH97_N"/>
    <property type="match status" value="1"/>
</dbReference>
<feature type="domain" description="Glycosyl-hydrolase 97 catalytic" evidence="4">
    <location>
        <begin position="293"/>
        <end position="471"/>
    </location>
</feature>
<keyword evidence="8" id="KW-1185">Reference proteome</keyword>
<organism evidence="7 8">
    <name type="scientific">Gaoshiqia sediminis</name>
    <dbReference type="NCBI Taxonomy" id="2986998"/>
    <lineage>
        <taxon>Bacteria</taxon>
        <taxon>Pseudomonadati</taxon>
        <taxon>Bacteroidota</taxon>
        <taxon>Bacteroidia</taxon>
        <taxon>Marinilabiliales</taxon>
        <taxon>Prolixibacteraceae</taxon>
        <taxon>Gaoshiqia</taxon>
    </lineage>
</organism>
<dbReference type="PANTHER" id="PTHR35803:SF1">
    <property type="entry name" value="GLUCAN 1,4-ALPHA-GLUCOSIDASE SUSB"/>
    <property type="match status" value="1"/>
</dbReference>
<keyword evidence="3" id="KW-0106">Calcium</keyword>
<dbReference type="PANTHER" id="PTHR35803">
    <property type="entry name" value="GLUCAN 1,4-ALPHA-GLUCOSIDASE SUSB-RELATED"/>
    <property type="match status" value="1"/>
</dbReference>
<evidence type="ECO:0000256" key="1">
    <source>
        <dbReference type="ARBA" id="ARBA00001913"/>
    </source>
</evidence>
<keyword evidence="7" id="KW-0378">Hydrolase</keyword>
<dbReference type="InterPro" id="IPR029483">
    <property type="entry name" value="GH97_C"/>
</dbReference>
<evidence type="ECO:0000259" key="5">
    <source>
        <dbReference type="Pfam" id="PF14508"/>
    </source>
</evidence>
<evidence type="ECO:0000256" key="3">
    <source>
        <dbReference type="ARBA" id="ARBA00022837"/>
    </source>
</evidence>
<dbReference type="InterPro" id="IPR052720">
    <property type="entry name" value="Glycosyl_hydrolase_97"/>
</dbReference>
<comment type="subunit">
    <text evidence="2">Monomer.</text>
</comment>
<dbReference type="Gene3D" id="2.70.98.10">
    <property type="match status" value="1"/>
</dbReference>
<dbReference type="InterPro" id="IPR029486">
    <property type="entry name" value="GH97_N"/>
</dbReference>
<dbReference type="Gene3D" id="3.20.20.70">
    <property type="entry name" value="Aldolase class I"/>
    <property type="match status" value="1"/>
</dbReference>
<evidence type="ECO:0000259" key="4">
    <source>
        <dbReference type="Pfam" id="PF10566"/>
    </source>
</evidence>